<protein>
    <submittedName>
        <fullName evidence="4">Polysaccharide biosynthesis protein</fullName>
    </submittedName>
</protein>
<dbReference type="InterPro" id="IPR036291">
    <property type="entry name" value="NAD(P)-bd_dom_sf"/>
</dbReference>
<dbReference type="RefSeq" id="WP_135956334.1">
    <property type="nucleotide sequence ID" value="NZ_JABCKY010000009.1"/>
</dbReference>
<dbReference type="Pfam" id="PF02719">
    <property type="entry name" value="Polysacc_synt_2"/>
    <property type="match status" value="1"/>
</dbReference>
<comment type="similarity">
    <text evidence="1">Belongs to the polysaccharide synthase family.</text>
</comment>
<dbReference type="OrthoDB" id="9803111at2"/>
<dbReference type="InterPro" id="IPR051203">
    <property type="entry name" value="Polysaccharide_Synthase-Rel"/>
</dbReference>
<evidence type="ECO:0000259" key="3">
    <source>
        <dbReference type="Pfam" id="PF02719"/>
    </source>
</evidence>
<feature type="transmembrane region" description="Helical" evidence="2">
    <location>
        <begin position="63"/>
        <end position="82"/>
    </location>
</feature>
<comment type="caution">
    <text evidence="4">The sequence shown here is derived from an EMBL/GenBank/DDBJ whole genome shotgun (WGS) entry which is preliminary data.</text>
</comment>
<dbReference type="PANTHER" id="PTHR43318">
    <property type="entry name" value="UDP-N-ACETYLGLUCOSAMINE 4,6-DEHYDRATASE"/>
    <property type="match status" value="1"/>
</dbReference>
<dbReference type="InterPro" id="IPR003869">
    <property type="entry name" value="Polysac_CapD-like"/>
</dbReference>
<dbReference type="CDD" id="cd05237">
    <property type="entry name" value="UDP_invert_4-6DH_SDR_e"/>
    <property type="match status" value="1"/>
</dbReference>
<dbReference type="Proteomes" id="UP000567186">
    <property type="component" value="Unassembled WGS sequence"/>
</dbReference>
<dbReference type="EMBL" id="JABCKY010000009">
    <property type="protein sequence ID" value="NMT65234.1"/>
    <property type="molecule type" value="Genomic_DNA"/>
</dbReference>
<dbReference type="SUPFAM" id="SSF51735">
    <property type="entry name" value="NAD(P)-binding Rossmann-fold domains"/>
    <property type="match status" value="2"/>
</dbReference>
<evidence type="ECO:0000313" key="4">
    <source>
        <dbReference type="EMBL" id="NMT65234.1"/>
    </source>
</evidence>
<evidence type="ECO:0000313" key="5">
    <source>
        <dbReference type="Proteomes" id="UP000567186"/>
    </source>
</evidence>
<feature type="transmembrane region" description="Helical" evidence="2">
    <location>
        <begin position="94"/>
        <end position="120"/>
    </location>
</feature>
<evidence type="ECO:0000256" key="1">
    <source>
        <dbReference type="ARBA" id="ARBA00007430"/>
    </source>
</evidence>
<evidence type="ECO:0000256" key="2">
    <source>
        <dbReference type="SAM" id="Phobius"/>
    </source>
</evidence>
<keyword evidence="2" id="KW-0472">Membrane</keyword>
<accession>A0A7Y0RFD2</accession>
<keyword evidence="5" id="KW-1185">Reference proteome</keyword>
<keyword evidence="2" id="KW-1133">Transmembrane helix</keyword>
<keyword evidence="2" id="KW-0812">Transmembrane</keyword>
<feature type="domain" description="Polysaccharide biosynthesis protein CapD-like" evidence="3">
    <location>
        <begin position="295"/>
        <end position="588"/>
    </location>
</feature>
<dbReference type="PANTHER" id="PTHR43318:SF1">
    <property type="entry name" value="POLYSACCHARIDE BIOSYNTHESIS PROTEIN EPSC-RELATED"/>
    <property type="match status" value="1"/>
</dbReference>
<sequence length="661" mass="73201">MSRDKQNKHAGRNFVVKAFLNLPRFQKRIISVLSDAFVLFFAIWAAFALRLEQHLWLPTQGQLTVAAITVVFTIGIFIRLGLYRAVIRYLGDKAFLTIIYGVVASATTLIVLGYLLQVFVPRSVPIIYGALAFLFVSGTRLSVRMIVNHPKQRAKEAVAIIGAGETGMQLASALEQGTEYRPVVFVTFDRSSHKSTINGLPVVSISHIAKHIPRHRVQRILLALDEDSQIDRKKLLKQLEPLSIPVQTVPSMSELVAGQARINDIRDLEIEDLLGRDPVRPDSAVVAKSLYQKSVMVTGAGGSIGSELCRQIIRHRPRTLVLFEQSEFSLYAIERELSSINQIEGLEVELHPLLGNVNHRRRCETAMRAFGVETVYHAAAYKHVPLVEHNVIEGVQNNVFGTWHTAEAAIAAGVERFVLVSTDKAVRPTNVMGASKRLAELVLQALAQRQQKTVFSMVRFGNVLGSSGSVVPLFRDQIRDGGPVTVTHPDIIRYFMTIPEASQLVLQAGSIGVGGEVFVLDMGEPVKIADLARKMIHLMGLEEKTEDDPAGDIEVVFTGLRPGEKLYEELLIGDDPQGTSHPRIMMAREVSLPWERVEEFLSQLQRASQTFDCGAVIEVLKNAKTGYAPNGNLEDLVWCSGQSNVATVEHQDDKKVHRLSV</sequence>
<dbReference type="AlphaFoldDB" id="A0A7Y0RFD2"/>
<organism evidence="4 5">
    <name type="scientific">Marinobacter orientalis</name>
    <dbReference type="NCBI Taxonomy" id="1928859"/>
    <lineage>
        <taxon>Bacteria</taxon>
        <taxon>Pseudomonadati</taxon>
        <taxon>Pseudomonadota</taxon>
        <taxon>Gammaproteobacteria</taxon>
        <taxon>Pseudomonadales</taxon>
        <taxon>Marinobacteraceae</taxon>
        <taxon>Marinobacter</taxon>
    </lineage>
</organism>
<dbReference type="Gene3D" id="3.40.50.720">
    <property type="entry name" value="NAD(P)-binding Rossmann-like Domain"/>
    <property type="match status" value="2"/>
</dbReference>
<gene>
    <name evidence="4" type="ORF">HIU99_16750</name>
</gene>
<proteinExistence type="inferred from homology"/>
<feature type="transmembrane region" description="Helical" evidence="2">
    <location>
        <begin position="29"/>
        <end position="51"/>
    </location>
</feature>
<reference evidence="4 5" key="1">
    <citation type="submission" date="2020-04" db="EMBL/GenBank/DDBJ databases">
        <title>Marinobacter oceani sp. nov., isolated from marine solar saltern.</title>
        <authorList>
            <person name="Chen X.-Y."/>
        </authorList>
    </citation>
    <scope>NUCLEOTIDE SEQUENCE [LARGE SCALE GENOMIC DNA]</scope>
    <source>
        <strain evidence="4 5">W62</strain>
    </source>
</reference>
<name>A0A7Y0RFD2_9GAMM</name>
<dbReference type="Pfam" id="PF13727">
    <property type="entry name" value="CoA_binding_3"/>
    <property type="match status" value="1"/>
</dbReference>